<organism evidence="3 4">
    <name type="scientific">Plasmodium chabaudi adami</name>
    <dbReference type="NCBI Taxonomy" id="5826"/>
    <lineage>
        <taxon>Eukaryota</taxon>
        <taxon>Sar</taxon>
        <taxon>Alveolata</taxon>
        <taxon>Apicomplexa</taxon>
        <taxon>Aconoidasida</taxon>
        <taxon>Haemosporida</taxon>
        <taxon>Plasmodiidae</taxon>
        <taxon>Plasmodium</taxon>
        <taxon>Plasmodium (Vinckeia)</taxon>
    </lineage>
</organism>
<keyword evidence="2" id="KW-0472">Membrane</keyword>
<feature type="compositionally biased region" description="Low complexity" evidence="1">
    <location>
        <begin position="531"/>
        <end position="722"/>
    </location>
</feature>
<dbReference type="Proteomes" id="UP000195879">
    <property type="component" value="Chromosome 12"/>
</dbReference>
<accession>A0A1D3RZK1</accession>
<dbReference type="OrthoDB" id="373057at2759"/>
<keyword evidence="2" id="KW-0812">Transmembrane</keyword>
<feature type="region of interest" description="Disordered" evidence="1">
    <location>
        <begin position="510"/>
        <end position="722"/>
    </location>
</feature>
<feature type="region of interest" description="Disordered" evidence="1">
    <location>
        <begin position="479"/>
        <end position="498"/>
    </location>
</feature>
<evidence type="ECO:0000256" key="1">
    <source>
        <dbReference type="SAM" id="MobiDB-lite"/>
    </source>
</evidence>
<feature type="region of interest" description="Disordered" evidence="1">
    <location>
        <begin position="408"/>
        <end position="448"/>
    </location>
</feature>
<gene>
    <name evidence="3" type="ORF">PCHDK_000309600</name>
</gene>
<evidence type="ECO:0000313" key="4">
    <source>
        <dbReference type="Proteomes" id="UP000195879"/>
    </source>
</evidence>
<protein>
    <submittedName>
        <fullName evidence="3">Uncharacterized protein</fullName>
    </submittedName>
</protein>
<evidence type="ECO:0000313" key="3">
    <source>
        <dbReference type="EMBL" id="SCN61672.1"/>
    </source>
</evidence>
<sequence length="722" mass="80735">MGAKKGIESDRGINKILATKILVLNLTFIWILAHFTNGIPVALHNGEIVIKNKFDLRRIRILASNFGDVAHDSNNDDTILTGDYQDTLDSFYKSKPKTKERINERKLDFMKKIYPNAINDNENSENQFLELRSKALAPVEKRNQVMLDVHNNLLNFSNYGSKLEEVKRNMDSLRNTCEAELSGIKNMLTNYMDNCKSQIGEVGRYIAEKSNSTNNLPEEKKSKHIHDDLHANNVYSQYFSDEKNSAPNYRNSSLAKTENSKSGYDENYGVFVDENKTVYEYIYKKEGNDDNPPYIDERGSNDTKAKSDYATLSKKQYQYELKDTTKAGYGNNMNNHKIDKQHETIGSIDNHHSYKIDKKYEATGSVGTHNGYKIDKKHEATGSADNHNGYKIDKKYEATGTIDNHNTHKIDKKHENQANNNHNDGIKNTRNQNVVDSNNQQYRPKTTYKEKTTIIMNFWSPNDESQDDVTQISESYYTDAKKPNNDNHEKHETNVTGNSNVNILKKNAAGQSVASNTTSNKPTVEQQVSSQKTPAQQAPKQQTPGQQAPKQQTPDQQAPKQQGPKQQGPKQQGPKQQGPAQQVPKQQGPAQQVPKQQTPGQQTPGQQVLKQQGPGQQAQGQQTPGQQVLKQQGPGQQASKQQTPGQQAQGQQTPGQQVPKQQTPGQQASGQQVPKQQTPGQQVLKQQGPGQQTPGQQASGQQTPGQQTPGQQVLKQQGPGQQ</sequence>
<feature type="compositionally biased region" description="Polar residues" evidence="1">
    <location>
        <begin position="417"/>
        <end position="444"/>
    </location>
</feature>
<dbReference type="AlphaFoldDB" id="A0A1D3RZK1"/>
<feature type="non-terminal residue" evidence="3">
    <location>
        <position position="722"/>
    </location>
</feature>
<evidence type="ECO:0000256" key="2">
    <source>
        <dbReference type="SAM" id="Phobius"/>
    </source>
</evidence>
<name>A0A1D3RZK1_PLACE</name>
<feature type="compositionally biased region" description="Polar residues" evidence="1">
    <location>
        <begin position="510"/>
        <end position="530"/>
    </location>
</feature>
<reference evidence="3 4" key="1">
    <citation type="submission" date="2016-08" db="EMBL/GenBank/DDBJ databases">
        <authorList>
            <consortium name="Pathogen Informatics"/>
        </authorList>
    </citation>
    <scope>NUCLEOTIDE SEQUENCE [LARGE SCALE GENOMIC DNA]</scope>
    <source>
        <strain evidence="3 4">DK</strain>
    </source>
</reference>
<keyword evidence="2" id="KW-1133">Transmembrane helix</keyword>
<feature type="compositionally biased region" description="Basic and acidic residues" evidence="1">
    <location>
        <begin position="479"/>
        <end position="493"/>
    </location>
</feature>
<dbReference type="EMBL" id="LT608206">
    <property type="protein sequence ID" value="SCN61672.1"/>
    <property type="molecule type" value="Genomic_DNA"/>
</dbReference>
<proteinExistence type="predicted"/>
<feature type="transmembrane region" description="Helical" evidence="2">
    <location>
        <begin position="21"/>
        <end position="43"/>
    </location>
</feature>